<evidence type="ECO:0000313" key="4">
    <source>
        <dbReference type="Proteomes" id="UP000176867"/>
    </source>
</evidence>
<feature type="signal peptide" evidence="2">
    <location>
        <begin position="1"/>
        <end position="23"/>
    </location>
</feature>
<dbReference type="AlphaFoldDB" id="A0A1F6G786"/>
<dbReference type="EMBL" id="MFMU01000003">
    <property type="protein sequence ID" value="OGG93965.1"/>
    <property type="molecule type" value="Genomic_DNA"/>
</dbReference>
<keyword evidence="1" id="KW-1133">Transmembrane helix</keyword>
<protein>
    <submittedName>
        <fullName evidence="3">Uncharacterized protein</fullName>
    </submittedName>
</protein>
<accession>A0A1F6G786</accession>
<organism evidence="3 4">
    <name type="scientific">Candidatus Kaiserbacteria bacterium RIFOXYD1_FULL_47_14</name>
    <dbReference type="NCBI Taxonomy" id="1798533"/>
    <lineage>
        <taxon>Bacteria</taxon>
        <taxon>Candidatus Kaiseribacteriota</taxon>
    </lineage>
</organism>
<evidence type="ECO:0000256" key="2">
    <source>
        <dbReference type="SAM" id="SignalP"/>
    </source>
</evidence>
<keyword evidence="2" id="KW-0732">Signal</keyword>
<feature type="transmembrane region" description="Helical" evidence="1">
    <location>
        <begin position="49"/>
        <end position="70"/>
    </location>
</feature>
<feature type="chain" id="PRO_5009524554" evidence="2">
    <location>
        <begin position="24"/>
        <end position="122"/>
    </location>
</feature>
<dbReference type="Proteomes" id="UP000176867">
    <property type="component" value="Unassembled WGS sequence"/>
</dbReference>
<evidence type="ECO:0000256" key="1">
    <source>
        <dbReference type="SAM" id="Phobius"/>
    </source>
</evidence>
<dbReference type="Pfam" id="PF18895">
    <property type="entry name" value="T4SS_pilin"/>
    <property type="match status" value="1"/>
</dbReference>
<proteinExistence type="predicted"/>
<sequence length="122" mass="13073">MKKTFIQTSLALAVFALPLVSLAAATSVNNISDAGSFIINTINNIIVPVIFSLAFIVFIYGAFETFIIGANNEEVKEKSKNLMLWGLIGFFVMVSVWGLVNVLTGTVSFNNATVTPPAAKTI</sequence>
<keyword evidence="1" id="KW-0812">Transmembrane</keyword>
<reference evidence="3 4" key="1">
    <citation type="journal article" date="2016" name="Nat. Commun.">
        <title>Thousands of microbial genomes shed light on interconnected biogeochemical processes in an aquifer system.</title>
        <authorList>
            <person name="Anantharaman K."/>
            <person name="Brown C.T."/>
            <person name="Hug L.A."/>
            <person name="Sharon I."/>
            <person name="Castelle C.J."/>
            <person name="Probst A.J."/>
            <person name="Thomas B.C."/>
            <person name="Singh A."/>
            <person name="Wilkins M.J."/>
            <person name="Karaoz U."/>
            <person name="Brodie E.L."/>
            <person name="Williams K.H."/>
            <person name="Hubbard S.S."/>
            <person name="Banfield J.F."/>
        </authorList>
    </citation>
    <scope>NUCLEOTIDE SEQUENCE [LARGE SCALE GENOMIC DNA]</scope>
</reference>
<gene>
    <name evidence="3" type="ORF">A2609_02375</name>
</gene>
<name>A0A1F6G786_9BACT</name>
<dbReference type="STRING" id="1798533.A2609_02375"/>
<dbReference type="InterPro" id="IPR043993">
    <property type="entry name" value="T4SS_pilin"/>
</dbReference>
<keyword evidence="1" id="KW-0472">Membrane</keyword>
<evidence type="ECO:0000313" key="3">
    <source>
        <dbReference type="EMBL" id="OGG93965.1"/>
    </source>
</evidence>
<comment type="caution">
    <text evidence="3">The sequence shown here is derived from an EMBL/GenBank/DDBJ whole genome shotgun (WGS) entry which is preliminary data.</text>
</comment>
<feature type="transmembrane region" description="Helical" evidence="1">
    <location>
        <begin position="82"/>
        <end position="100"/>
    </location>
</feature>